<feature type="domain" description="Carbohydrate kinase PfkB" evidence="3">
    <location>
        <begin position="19"/>
        <end position="273"/>
    </location>
</feature>
<evidence type="ECO:0000256" key="2">
    <source>
        <dbReference type="ARBA" id="ARBA00022777"/>
    </source>
</evidence>
<evidence type="ECO:0000313" key="4">
    <source>
        <dbReference type="EMBL" id="ATI41565.1"/>
    </source>
</evidence>
<dbReference type="OrthoDB" id="9795789at2"/>
<dbReference type="InterPro" id="IPR029056">
    <property type="entry name" value="Ribokinase-like"/>
</dbReference>
<proteinExistence type="predicted"/>
<accession>A0A291LYM6</accession>
<protein>
    <submittedName>
        <fullName evidence="4">Sugar kinase</fullName>
    </submittedName>
</protein>
<gene>
    <name evidence="4" type="ORF">CBW24_05820</name>
</gene>
<organism evidence="4 5">
    <name type="scientific">Pacificitalea manganoxidans</name>
    <dbReference type="NCBI Taxonomy" id="1411902"/>
    <lineage>
        <taxon>Bacteria</taxon>
        <taxon>Pseudomonadati</taxon>
        <taxon>Pseudomonadota</taxon>
        <taxon>Alphaproteobacteria</taxon>
        <taxon>Rhodobacterales</taxon>
        <taxon>Paracoccaceae</taxon>
        <taxon>Pacificitalea</taxon>
    </lineage>
</organism>
<dbReference type="SUPFAM" id="SSF53613">
    <property type="entry name" value="Ribokinase-like"/>
    <property type="match status" value="1"/>
</dbReference>
<evidence type="ECO:0000256" key="1">
    <source>
        <dbReference type="ARBA" id="ARBA00022679"/>
    </source>
</evidence>
<dbReference type="KEGG" id="cmag:CBW24_05820"/>
<keyword evidence="5" id="KW-1185">Reference proteome</keyword>
<sequence length="288" mass="29822">MTALDHIWQTETLPDAAGKFRADGFASVGGGMAATAAVAVARLGGRALFLGRAGADEAGRMMQRELADEGVDVTQMRLIEGAQSSISGVIVDGQGERMIVNFRGADLPDDPGWIPADQIAAQDAVLADPRWPYGAEQAFRLARAAGVPTVLDAEVSEPEVFDRLLPLTDHAIFSEPSLARYAGTDRPLERIAAQGCRVAAVTRGGAGVDWLAEGRAGHHPALPVAVRDTNGAGDVFHGAYALALGAGLAVTDAMAFAAAAAALKCTKPGGRGGIPGLAETLTLWRQHP</sequence>
<evidence type="ECO:0000259" key="3">
    <source>
        <dbReference type="Pfam" id="PF00294"/>
    </source>
</evidence>
<name>A0A291LYM6_9RHOB</name>
<dbReference type="GO" id="GO:0016301">
    <property type="term" value="F:kinase activity"/>
    <property type="evidence" value="ECO:0007669"/>
    <property type="project" value="UniProtKB-KW"/>
</dbReference>
<keyword evidence="1" id="KW-0808">Transferase</keyword>
<dbReference type="GO" id="GO:0005829">
    <property type="term" value="C:cytosol"/>
    <property type="evidence" value="ECO:0007669"/>
    <property type="project" value="TreeGrafter"/>
</dbReference>
<dbReference type="Gene3D" id="3.40.1190.20">
    <property type="match status" value="1"/>
</dbReference>
<dbReference type="Proteomes" id="UP000219050">
    <property type="component" value="Chromosome"/>
</dbReference>
<dbReference type="InterPro" id="IPR011611">
    <property type="entry name" value="PfkB_dom"/>
</dbReference>
<dbReference type="PANTHER" id="PTHR10584:SF157">
    <property type="entry name" value="SULFOFRUCTOSE KINASE"/>
    <property type="match status" value="1"/>
</dbReference>
<dbReference type="EMBL" id="CP021404">
    <property type="protein sequence ID" value="ATI41565.1"/>
    <property type="molecule type" value="Genomic_DNA"/>
</dbReference>
<dbReference type="Pfam" id="PF00294">
    <property type="entry name" value="PfkB"/>
    <property type="match status" value="1"/>
</dbReference>
<dbReference type="AlphaFoldDB" id="A0A291LYM6"/>
<dbReference type="InterPro" id="IPR002173">
    <property type="entry name" value="Carboh/pur_kinase_PfkB_CS"/>
</dbReference>
<reference evidence="4 5" key="1">
    <citation type="submission" date="2017-05" db="EMBL/GenBank/DDBJ databases">
        <title>Comparative genomic and metabolic analysis of manganese-oxidizing mechanisms in Celeribater manganoxidans DY25T: its adaption to the environment of polymetallic nodule.</title>
        <authorList>
            <person name="Wang X."/>
        </authorList>
    </citation>
    <scope>NUCLEOTIDE SEQUENCE [LARGE SCALE GENOMIC DNA]</scope>
    <source>
        <strain evidence="4 5">DY25</strain>
    </source>
</reference>
<evidence type="ECO:0000313" key="5">
    <source>
        <dbReference type="Proteomes" id="UP000219050"/>
    </source>
</evidence>
<keyword evidence="2 4" id="KW-0418">Kinase</keyword>
<dbReference type="PANTHER" id="PTHR10584">
    <property type="entry name" value="SUGAR KINASE"/>
    <property type="match status" value="1"/>
</dbReference>
<dbReference type="PROSITE" id="PS00584">
    <property type="entry name" value="PFKB_KINASES_2"/>
    <property type="match status" value="1"/>
</dbReference>